<keyword evidence="1" id="KW-0479">Metal-binding</keyword>
<evidence type="ECO:0000313" key="7">
    <source>
        <dbReference type="Proteomes" id="UP000472264"/>
    </source>
</evidence>
<evidence type="ECO:0000313" key="6">
    <source>
        <dbReference type="Ensembl" id="ENSENLP00000031104.1"/>
    </source>
</evidence>
<evidence type="ECO:0000256" key="1">
    <source>
        <dbReference type="ARBA" id="ARBA00022723"/>
    </source>
</evidence>
<evidence type="ECO:0000259" key="5">
    <source>
        <dbReference type="PROSITE" id="PS50089"/>
    </source>
</evidence>
<dbReference type="InterPro" id="IPR017907">
    <property type="entry name" value="Znf_RING_CS"/>
</dbReference>
<reference evidence="6" key="1">
    <citation type="submission" date="2021-04" db="EMBL/GenBank/DDBJ databases">
        <authorList>
            <consortium name="Wellcome Sanger Institute Data Sharing"/>
        </authorList>
    </citation>
    <scope>NUCLEOTIDE SEQUENCE [LARGE SCALE GENOMIC DNA]</scope>
</reference>
<protein>
    <recommendedName>
        <fullName evidence="5">RING-type domain-containing protein</fullName>
    </recommendedName>
</protein>
<dbReference type="GO" id="GO:0008270">
    <property type="term" value="F:zinc ion binding"/>
    <property type="evidence" value="ECO:0007669"/>
    <property type="project" value="UniProtKB-KW"/>
</dbReference>
<dbReference type="InParanoid" id="A0A665VH89"/>
<dbReference type="InterPro" id="IPR013083">
    <property type="entry name" value="Znf_RING/FYVE/PHD"/>
</dbReference>
<keyword evidence="2 4" id="KW-0863">Zinc-finger</keyword>
<proteinExistence type="predicted"/>
<dbReference type="InterPro" id="IPR001841">
    <property type="entry name" value="Znf_RING"/>
</dbReference>
<accession>A0A665VH89</accession>
<dbReference type="PANTHER" id="PTHR23327">
    <property type="entry name" value="RING FINGER PROTEIN 127"/>
    <property type="match status" value="1"/>
</dbReference>
<dbReference type="Pfam" id="PF13445">
    <property type="entry name" value="zf-RING_UBOX"/>
    <property type="match status" value="1"/>
</dbReference>
<evidence type="ECO:0000256" key="3">
    <source>
        <dbReference type="ARBA" id="ARBA00022833"/>
    </source>
</evidence>
<feature type="domain" description="RING-type" evidence="5">
    <location>
        <begin position="27"/>
        <end position="66"/>
    </location>
</feature>
<dbReference type="Ensembl" id="ENSENLT00000032007.1">
    <property type="protein sequence ID" value="ENSENLP00000031104.1"/>
    <property type="gene ID" value="ENSENLG00000013759.1"/>
</dbReference>
<dbReference type="AlphaFoldDB" id="A0A665VH89"/>
<organism evidence="6 7">
    <name type="scientific">Echeneis naucrates</name>
    <name type="common">Live sharksucker</name>
    <dbReference type="NCBI Taxonomy" id="173247"/>
    <lineage>
        <taxon>Eukaryota</taxon>
        <taxon>Metazoa</taxon>
        <taxon>Chordata</taxon>
        <taxon>Craniata</taxon>
        <taxon>Vertebrata</taxon>
        <taxon>Euteleostomi</taxon>
        <taxon>Actinopterygii</taxon>
        <taxon>Neopterygii</taxon>
        <taxon>Teleostei</taxon>
        <taxon>Neoteleostei</taxon>
        <taxon>Acanthomorphata</taxon>
        <taxon>Carangaria</taxon>
        <taxon>Carangiformes</taxon>
        <taxon>Echeneidae</taxon>
        <taxon>Echeneis</taxon>
    </lineage>
</organism>
<dbReference type="PROSITE" id="PS00518">
    <property type="entry name" value="ZF_RING_1"/>
    <property type="match status" value="1"/>
</dbReference>
<dbReference type="Gene3D" id="3.30.40.10">
    <property type="entry name" value="Zinc/RING finger domain, C3HC4 (zinc finger)"/>
    <property type="match status" value="1"/>
</dbReference>
<dbReference type="SMART" id="SM00184">
    <property type="entry name" value="RING"/>
    <property type="match status" value="1"/>
</dbReference>
<keyword evidence="7" id="KW-1185">Reference proteome</keyword>
<evidence type="ECO:0000256" key="4">
    <source>
        <dbReference type="PROSITE-ProRule" id="PRU00175"/>
    </source>
</evidence>
<sequence length="105" mass="11344">MSDLVSILIQANMASAAPSSMEEHLTCCICWNTFEDPVTTDCGHSFCKKCLESSSKCGRGSCPICKKPLNDHISWPENSPGEDGMHPQRAEVRAARLADTAGSEN</sequence>
<dbReference type="SUPFAM" id="SSF57850">
    <property type="entry name" value="RING/U-box"/>
    <property type="match status" value="1"/>
</dbReference>
<dbReference type="InterPro" id="IPR027370">
    <property type="entry name" value="Znf-RING_euk"/>
</dbReference>
<dbReference type="Proteomes" id="UP000472264">
    <property type="component" value="Chromosome 18"/>
</dbReference>
<evidence type="ECO:0000256" key="2">
    <source>
        <dbReference type="ARBA" id="ARBA00022771"/>
    </source>
</evidence>
<reference evidence="6" key="2">
    <citation type="submission" date="2025-08" db="UniProtKB">
        <authorList>
            <consortium name="Ensembl"/>
        </authorList>
    </citation>
    <scope>IDENTIFICATION</scope>
</reference>
<dbReference type="PROSITE" id="PS50089">
    <property type="entry name" value="ZF_RING_2"/>
    <property type="match status" value="1"/>
</dbReference>
<name>A0A665VH89_ECHNA</name>
<keyword evidence="3" id="KW-0862">Zinc</keyword>
<reference evidence="6" key="3">
    <citation type="submission" date="2025-09" db="UniProtKB">
        <authorList>
            <consortium name="Ensembl"/>
        </authorList>
    </citation>
    <scope>IDENTIFICATION</scope>
</reference>